<evidence type="ECO:0000256" key="1">
    <source>
        <dbReference type="ARBA" id="ARBA00010879"/>
    </source>
</evidence>
<dbReference type="Pfam" id="PF17919">
    <property type="entry name" value="RT_RNaseH_2"/>
    <property type="match status" value="1"/>
</dbReference>
<dbReference type="GO" id="GO:0016779">
    <property type="term" value="F:nucleotidyltransferase activity"/>
    <property type="evidence" value="ECO:0007669"/>
    <property type="project" value="UniProtKB-KW"/>
</dbReference>
<feature type="region of interest" description="Disordered" evidence="13">
    <location>
        <begin position="266"/>
        <end position="287"/>
    </location>
</feature>
<keyword evidence="17" id="KW-1185">Reference proteome</keyword>
<dbReference type="Ensembl" id="ENSLLET00000012613.1">
    <property type="protein sequence ID" value="ENSLLEP00000012134.1"/>
    <property type="gene ID" value="ENSLLEG00000007718.1"/>
</dbReference>
<dbReference type="InterPro" id="IPR001878">
    <property type="entry name" value="Znf_CCHC"/>
</dbReference>
<evidence type="ECO:0000256" key="12">
    <source>
        <dbReference type="PROSITE-ProRule" id="PRU00047"/>
    </source>
</evidence>
<dbReference type="InterPro" id="IPR045358">
    <property type="entry name" value="Ty3_capsid"/>
</dbReference>
<keyword evidence="12" id="KW-0863">Zinc-finger</keyword>
<proteinExistence type="inferred from homology"/>
<keyword evidence="8" id="KW-0378">Hydrolase</keyword>
<dbReference type="FunFam" id="3.30.70.270:FF:000020">
    <property type="entry name" value="Transposon Tf2-6 polyprotein-like Protein"/>
    <property type="match status" value="1"/>
</dbReference>
<dbReference type="InterPro" id="IPR043128">
    <property type="entry name" value="Rev_trsase/Diguanyl_cyclase"/>
</dbReference>
<dbReference type="Gene3D" id="2.40.70.10">
    <property type="entry name" value="Acid Proteases"/>
    <property type="match status" value="1"/>
</dbReference>
<organism evidence="16 17">
    <name type="scientific">Leptobrachium leishanense</name>
    <name type="common">Leishan spiny toad</name>
    <dbReference type="NCBI Taxonomy" id="445787"/>
    <lineage>
        <taxon>Eukaryota</taxon>
        <taxon>Metazoa</taxon>
        <taxon>Chordata</taxon>
        <taxon>Craniata</taxon>
        <taxon>Vertebrata</taxon>
        <taxon>Euteleostomi</taxon>
        <taxon>Amphibia</taxon>
        <taxon>Batrachia</taxon>
        <taxon>Anura</taxon>
        <taxon>Pelobatoidea</taxon>
        <taxon>Megophryidae</taxon>
        <taxon>Leptobrachium</taxon>
    </lineage>
</organism>
<dbReference type="Pfam" id="PF19259">
    <property type="entry name" value="Ty3_capsid"/>
    <property type="match status" value="1"/>
</dbReference>
<dbReference type="GeneTree" id="ENSGT00940000168677"/>
<dbReference type="Gene3D" id="3.10.20.370">
    <property type="match status" value="1"/>
</dbReference>
<dbReference type="OrthoDB" id="8000983at2759"/>
<keyword evidence="10" id="KW-0511">Multifunctional enzyme</keyword>
<keyword evidence="3" id="KW-0645">Protease</keyword>
<dbReference type="GO" id="GO:0004523">
    <property type="term" value="F:RNA-DNA hybrid ribonuclease activity"/>
    <property type="evidence" value="ECO:0007669"/>
    <property type="project" value="UniProtKB-EC"/>
</dbReference>
<dbReference type="Pfam" id="PF00078">
    <property type="entry name" value="RVT_1"/>
    <property type="match status" value="1"/>
</dbReference>
<dbReference type="Gene3D" id="3.10.10.10">
    <property type="entry name" value="HIV Type 1 Reverse Transcriptase, subunit A, domain 1"/>
    <property type="match status" value="1"/>
</dbReference>
<evidence type="ECO:0000256" key="3">
    <source>
        <dbReference type="ARBA" id="ARBA00022670"/>
    </source>
</evidence>
<reference evidence="16" key="1">
    <citation type="submission" date="2025-08" db="UniProtKB">
        <authorList>
            <consortium name="Ensembl"/>
        </authorList>
    </citation>
    <scope>IDENTIFICATION</scope>
</reference>
<keyword evidence="8" id="KW-0255">Endonuclease</keyword>
<dbReference type="Pfam" id="PF13650">
    <property type="entry name" value="Asp_protease_2"/>
    <property type="match status" value="1"/>
</dbReference>
<dbReference type="InterPro" id="IPR000477">
    <property type="entry name" value="RT_dom"/>
</dbReference>
<dbReference type="Gene3D" id="1.10.340.70">
    <property type="match status" value="1"/>
</dbReference>
<dbReference type="CDD" id="cd00303">
    <property type="entry name" value="retropepsin_like"/>
    <property type="match status" value="1"/>
</dbReference>
<keyword evidence="4" id="KW-0808">Transferase</keyword>
<feature type="domain" description="Reverse transcriptase" evidence="15">
    <location>
        <begin position="542"/>
        <end position="721"/>
    </location>
</feature>
<sequence>MEPSGISKAVSAISNQVTALAMTVQDMQENLATVQTIQERLETPIAVSTPLPGDSRIPELPTYHTVTNVTEPYVSPPEKFDGNRKKFKGFITSCQIMFSLQPRTYASDYSRIHSMISLLSGRPQCWAHHLIHTNDPALSDWNSFLKAISELYDDPHRLNNATSALSNLKQGRNDMEDYVTEFRHHALESEWNEPALLAQFKSGLSEYIKDELARIDAPTSLESVMSLCIQIDRRYRERRAERAIVFRPPIRRVANTPASPSLLPVLPAPGHEPMQINSTRGPLTDNERTRRRSLGLCMYCGRAGHQLRECREKPNYRGGKMISAANNTMYNINATCASTHLTVPMSFQWNDQLKTVPAMIDSGASGCFIDIALASTLKIPLVSKKQPIVVQLLDGSPLKTGPVSQETIPLEVSIGTTHREMLSFDVVGSPIFPVILGLPWLRKHNPVIDWQHGTLSFSTESKNDADTQNNNPSPIFIAAAIPSIYAEFSDVFQEKGADILPPHRQYDCPIDLYPGASIPFGRIYPLSGPELNVLKDYINENLHKGFIRPSTSPVGAPIFFVGKKDGGLRPCIDYRALNKITIKNKYPLPLITEFMDRLRGAQYFTKLDLRDAYNLVRIRGGDEWKTAFRSRYGHFEYLVMPYGLCNAPATFQRFLNDIFRDVLDISVIIYLDDILIFSDTIERHHDQVKKVLQRLRKYNLYAKLEKCTFDSQEIDFLGFVLTPDSIRMDREKIKAVEDWPVPANRKGIQCFLGFCNFYRKFIKDFSRLVKPLTELTSIHSRFIWTTRAQHAFDELKKRFTTAPILALPNPNISYYMEVDASEYAIGAIFSQRTDYNDMLHPVAYYSKTLSPAQRNYDIGERELLAIKLSLEEWRHLLEGSLYPITIFTDHKNLEYLQKAKRLKPRQARWALFFSRFDLHITYRPGDKNGKADALSRLHFSEIPAREENILPNTCFLTTDVPLWDDLKRYTQSDNPNISSVPLQRKDGFLMRNNQFYAPQETRLRILQFHHDSTLGGHGGVHKTTELIRRYFWWLGMNKDIL</sequence>
<keyword evidence="12" id="KW-0479">Metal-binding</keyword>
<dbReference type="CDD" id="cd01647">
    <property type="entry name" value="RT_LTR"/>
    <property type="match status" value="1"/>
</dbReference>
<evidence type="ECO:0000256" key="11">
    <source>
        <dbReference type="ARBA" id="ARBA00039658"/>
    </source>
</evidence>
<dbReference type="InterPro" id="IPR036875">
    <property type="entry name" value="Znf_CCHC_sf"/>
</dbReference>
<keyword evidence="6" id="KW-0540">Nuclease</keyword>
<dbReference type="InterPro" id="IPR041588">
    <property type="entry name" value="Integrase_H2C2"/>
</dbReference>
<dbReference type="Pfam" id="PF17921">
    <property type="entry name" value="Integrase_H2C2"/>
    <property type="match status" value="1"/>
</dbReference>
<dbReference type="AlphaFoldDB" id="A0A8C5MEV2"/>
<evidence type="ECO:0000256" key="9">
    <source>
        <dbReference type="ARBA" id="ARBA00023125"/>
    </source>
</evidence>
<evidence type="ECO:0000256" key="5">
    <source>
        <dbReference type="ARBA" id="ARBA00022695"/>
    </source>
</evidence>
<evidence type="ECO:0000256" key="4">
    <source>
        <dbReference type="ARBA" id="ARBA00022679"/>
    </source>
</evidence>
<dbReference type="PANTHER" id="PTHR37984">
    <property type="entry name" value="PROTEIN CBG26694"/>
    <property type="match status" value="1"/>
</dbReference>
<evidence type="ECO:0000256" key="8">
    <source>
        <dbReference type="ARBA" id="ARBA00022759"/>
    </source>
</evidence>
<evidence type="ECO:0000259" key="15">
    <source>
        <dbReference type="PROSITE" id="PS50878"/>
    </source>
</evidence>
<reference evidence="16" key="2">
    <citation type="submission" date="2025-09" db="UniProtKB">
        <authorList>
            <consortium name="Ensembl"/>
        </authorList>
    </citation>
    <scope>IDENTIFICATION</scope>
</reference>
<dbReference type="SUPFAM" id="SSF57756">
    <property type="entry name" value="Retrovirus zinc finger-like domains"/>
    <property type="match status" value="1"/>
</dbReference>
<dbReference type="SUPFAM" id="SSF56672">
    <property type="entry name" value="DNA/RNA polymerases"/>
    <property type="match status" value="1"/>
</dbReference>
<dbReference type="PROSITE" id="PS50878">
    <property type="entry name" value="RT_POL"/>
    <property type="match status" value="1"/>
</dbReference>
<dbReference type="InterPro" id="IPR050951">
    <property type="entry name" value="Retrovirus_Pol_polyprotein"/>
</dbReference>
<evidence type="ECO:0000256" key="10">
    <source>
        <dbReference type="ARBA" id="ARBA00023268"/>
    </source>
</evidence>
<dbReference type="Proteomes" id="UP000694569">
    <property type="component" value="Unplaced"/>
</dbReference>
<dbReference type="PANTHER" id="PTHR37984:SF5">
    <property type="entry name" value="PROTEIN NYNRIN-LIKE"/>
    <property type="match status" value="1"/>
</dbReference>
<comment type="similarity">
    <text evidence="1">Belongs to the beta type-B retroviral polymerase family. HERV class-II K(HML-2) pol subfamily.</text>
</comment>
<accession>A0A8C5MEV2</accession>
<dbReference type="GO" id="GO:0003677">
    <property type="term" value="F:DNA binding"/>
    <property type="evidence" value="ECO:0007669"/>
    <property type="project" value="UniProtKB-KW"/>
</dbReference>
<evidence type="ECO:0000259" key="14">
    <source>
        <dbReference type="PROSITE" id="PS50158"/>
    </source>
</evidence>
<dbReference type="Gene3D" id="3.30.70.270">
    <property type="match status" value="2"/>
</dbReference>
<keyword evidence="9" id="KW-0238">DNA-binding</keyword>
<name>A0A8C5MEV2_9ANUR</name>
<protein>
    <recommendedName>
        <fullName evidence="11">Gypsy retrotransposon integrase-like protein 1</fullName>
        <ecNumber evidence="2">3.1.26.4</ecNumber>
    </recommendedName>
</protein>
<evidence type="ECO:0000256" key="7">
    <source>
        <dbReference type="ARBA" id="ARBA00022750"/>
    </source>
</evidence>
<evidence type="ECO:0000256" key="13">
    <source>
        <dbReference type="SAM" id="MobiDB-lite"/>
    </source>
</evidence>
<dbReference type="InterPro" id="IPR021109">
    <property type="entry name" value="Peptidase_aspartic_dom_sf"/>
</dbReference>
<dbReference type="GO" id="GO:0004190">
    <property type="term" value="F:aspartic-type endopeptidase activity"/>
    <property type="evidence" value="ECO:0007669"/>
    <property type="project" value="UniProtKB-KW"/>
</dbReference>
<keyword evidence="12" id="KW-0862">Zinc</keyword>
<dbReference type="GO" id="GO:0008270">
    <property type="term" value="F:zinc ion binding"/>
    <property type="evidence" value="ECO:0007669"/>
    <property type="project" value="UniProtKB-KW"/>
</dbReference>
<dbReference type="GO" id="GO:0006508">
    <property type="term" value="P:proteolysis"/>
    <property type="evidence" value="ECO:0007669"/>
    <property type="project" value="UniProtKB-KW"/>
</dbReference>
<dbReference type="PROSITE" id="PS50158">
    <property type="entry name" value="ZF_CCHC"/>
    <property type="match status" value="1"/>
</dbReference>
<keyword evidence="7" id="KW-0064">Aspartyl protease</keyword>
<evidence type="ECO:0000256" key="6">
    <source>
        <dbReference type="ARBA" id="ARBA00022722"/>
    </source>
</evidence>
<evidence type="ECO:0000313" key="16">
    <source>
        <dbReference type="Ensembl" id="ENSLLEP00000012134.1"/>
    </source>
</evidence>
<dbReference type="EC" id="3.1.26.4" evidence="2"/>
<keyword evidence="5" id="KW-0548">Nucleotidyltransferase</keyword>
<dbReference type="InterPro" id="IPR043502">
    <property type="entry name" value="DNA/RNA_pol_sf"/>
</dbReference>
<dbReference type="CDD" id="cd09274">
    <property type="entry name" value="RNase_HI_RT_Ty3"/>
    <property type="match status" value="1"/>
</dbReference>
<evidence type="ECO:0000256" key="2">
    <source>
        <dbReference type="ARBA" id="ARBA00012180"/>
    </source>
</evidence>
<evidence type="ECO:0000313" key="17">
    <source>
        <dbReference type="Proteomes" id="UP000694569"/>
    </source>
</evidence>
<feature type="domain" description="CCHC-type" evidence="14">
    <location>
        <begin position="297"/>
        <end position="312"/>
    </location>
</feature>
<dbReference type="FunFam" id="3.10.20.370:FF:000001">
    <property type="entry name" value="Retrovirus-related Pol polyprotein from transposon 17.6-like protein"/>
    <property type="match status" value="1"/>
</dbReference>
<dbReference type="InterPro" id="IPR041577">
    <property type="entry name" value="RT_RNaseH_2"/>
</dbReference>